<feature type="transmembrane region" description="Helical" evidence="1">
    <location>
        <begin position="454"/>
        <end position="475"/>
    </location>
</feature>
<feature type="transmembrane region" description="Helical" evidence="1">
    <location>
        <begin position="212"/>
        <end position="233"/>
    </location>
</feature>
<evidence type="ECO:0008006" key="4">
    <source>
        <dbReference type="Google" id="ProtNLM"/>
    </source>
</evidence>
<feature type="transmembrane region" description="Helical" evidence="1">
    <location>
        <begin position="189"/>
        <end position="206"/>
    </location>
</feature>
<organism evidence="2 3">
    <name type="scientific">Kordia periserrulae</name>
    <dbReference type="NCBI Taxonomy" id="701523"/>
    <lineage>
        <taxon>Bacteria</taxon>
        <taxon>Pseudomonadati</taxon>
        <taxon>Bacteroidota</taxon>
        <taxon>Flavobacteriia</taxon>
        <taxon>Flavobacteriales</taxon>
        <taxon>Flavobacteriaceae</taxon>
        <taxon>Kordia</taxon>
    </lineage>
</organism>
<evidence type="ECO:0000256" key="1">
    <source>
        <dbReference type="SAM" id="Phobius"/>
    </source>
</evidence>
<gene>
    <name evidence="2" type="ORF">C8N46_104154</name>
</gene>
<feature type="transmembrane region" description="Helical" evidence="1">
    <location>
        <begin position="35"/>
        <end position="53"/>
    </location>
</feature>
<keyword evidence="3" id="KW-1185">Reference proteome</keyword>
<reference evidence="2 3" key="1">
    <citation type="submission" date="2018-04" db="EMBL/GenBank/DDBJ databases">
        <title>Genomic Encyclopedia of Archaeal and Bacterial Type Strains, Phase II (KMG-II): from individual species to whole genera.</title>
        <authorList>
            <person name="Goeker M."/>
        </authorList>
    </citation>
    <scope>NUCLEOTIDE SEQUENCE [LARGE SCALE GENOMIC DNA]</scope>
    <source>
        <strain evidence="2 3">DSM 25731</strain>
    </source>
</reference>
<feature type="transmembrane region" description="Helical" evidence="1">
    <location>
        <begin position="164"/>
        <end position="182"/>
    </location>
</feature>
<feature type="transmembrane region" description="Helical" evidence="1">
    <location>
        <begin position="481"/>
        <end position="501"/>
    </location>
</feature>
<proteinExistence type="predicted"/>
<keyword evidence="1" id="KW-0812">Transmembrane</keyword>
<evidence type="ECO:0000313" key="2">
    <source>
        <dbReference type="EMBL" id="PTX61511.1"/>
    </source>
</evidence>
<evidence type="ECO:0000313" key="3">
    <source>
        <dbReference type="Proteomes" id="UP000244090"/>
    </source>
</evidence>
<feature type="transmembrane region" description="Helical" evidence="1">
    <location>
        <begin position="6"/>
        <end position="23"/>
    </location>
</feature>
<keyword evidence="1" id="KW-1133">Transmembrane helix</keyword>
<sequence length="616" mass="70905">MLGLIFTTITLLISLLGSMFFLQRKFKINASFTPILTFCVLGILLTFGLMFGILQIVTYLLFSLGLAGFGYYLFDYFKNERKETLVEFPLRIFIVLFGLSFLLYGNTYFSAWDEFSFWAVALKELVVTNEMYGLNFTDFPEYPRITTLIQYYFNKTISGSLHEGISISAQVVFSLAFIPMICYQRKKHYLNLILTCIVLFLAYQVLCTPIYFLYADNFIAMLLGVGLAFYFLIENKQKALLFAAIPLAALTLTKPIGILFSVIGLGIIGVNYLWTSNIRAQFSQKVKPLVIAGLLVLFTFGSWKVFISIKNTQPISKTTSQITLENIQNPPNHYYPIRDAFVDAFFFGGQEIGSAILKPATLQKDIKKYTGINLSFLQDASNIKISALVVILFLISIALYNRKQLLSYFPKKYSFVILTITMFLAIIGYAILLLFIYAFVFYEITQKEAGELASYYRYMGSLLLAFFFFFSLLMYNSKRKYTYYIVTVLFLFLLVLPRSFFPNLFNSTTKTTVENRWNIQQQFASLITQKDIQKAAFISYDNIEDITQYHLKYELLPIEVNNEPITFTALTTNHTISEIKEKLATYDVIILKQEESNVIQQFFAENGFEKLIYILE</sequence>
<feature type="transmembrane region" description="Helical" evidence="1">
    <location>
        <begin position="240"/>
        <end position="268"/>
    </location>
</feature>
<dbReference type="EMBL" id="QBKT01000004">
    <property type="protein sequence ID" value="PTX61511.1"/>
    <property type="molecule type" value="Genomic_DNA"/>
</dbReference>
<feature type="transmembrane region" description="Helical" evidence="1">
    <location>
        <begin position="89"/>
        <end position="109"/>
    </location>
</feature>
<dbReference type="Proteomes" id="UP000244090">
    <property type="component" value="Unassembled WGS sequence"/>
</dbReference>
<dbReference type="AlphaFoldDB" id="A0A2T6BZL8"/>
<comment type="caution">
    <text evidence="2">The sequence shown here is derived from an EMBL/GenBank/DDBJ whole genome shotgun (WGS) entry which is preliminary data.</text>
</comment>
<feature type="transmembrane region" description="Helical" evidence="1">
    <location>
        <begin position="413"/>
        <end position="442"/>
    </location>
</feature>
<name>A0A2T6BZL8_9FLAO</name>
<feature type="transmembrane region" description="Helical" evidence="1">
    <location>
        <begin position="288"/>
        <end position="307"/>
    </location>
</feature>
<feature type="transmembrane region" description="Helical" evidence="1">
    <location>
        <begin position="383"/>
        <end position="401"/>
    </location>
</feature>
<accession>A0A2T6BZL8</accession>
<protein>
    <recommendedName>
        <fullName evidence="4">Dolichyl-phosphate-mannose-protein mannosyltransferase</fullName>
    </recommendedName>
</protein>
<keyword evidence="1" id="KW-0472">Membrane</keyword>
<feature type="transmembrane region" description="Helical" evidence="1">
    <location>
        <begin position="59"/>
        <end position="77"/>
    </location>
</feature>